<dbReference type="GO" id="GO:0005525">
    <property type="term" value="F:GTP binding"/>
    <property type="evidence" value="ECO:0007669"/>
    <property type="project" value="InterPro"/>
</dbReference>
<dbReference type="AlphaFoldDB" id="A0A8J3Z1A0"/>
<dbReference type="EMBL" id="BOPG01000012">
    <property type="protein sequence ID" value="GIJ54438.1"/>
    <property type="molecule type" value="Genomic_DNA"/>
</dbReference>
<gene>
    <name evidence="2" type="ORF">Vau01_019540</name>
</gene>
<dbReference type="GO" id="GO:0003746">
    <property type="term" value="F:translation elongation factor activity"/>
    <property type="evidence" value="ECO:0007669"/>
    <property type="project" value="TreeGrafter"/>
</dbReference>
<dbReference type="SUPFAM" id="SSF50447">
    <property type="entry name" value="Translation proteins"/>
    <property type="match status" value="1"/>
</dbReference>
<sequence>MVGVGLFKRRSKELFTVPESGPVTSPGSSGFRMVVDDVFFITGRGTVVTGMVGSGAVAVGARVTIERAGRPPLAAEIAGIEMFRKKTTQASVGDNVGLLFRGVTRDDISGGDVVLT</sequence>
<keyword evidence="3" id="KW-1185">Reference proteome</keyword>
<dbReference type="PANTHER" id="PTHR43721">
    <property type="entry name" value="ELONGATION FACTOR TU-RELATED"/>
    <property type="match status" value="1"/>
</dbReference>
<reference evidence="2" key="1">
    <citation type="submission" date="2021-01" db="EMBL/GenBank/DDBJ databases">
        <title>Whole genome shotgun sequence of Virgisporangium aurantiacum NBRC 16421.</title>
        <authorList>
            <person name="Komaki H."/>
            <person name="Tamura T."/>
        </authorList>
    </citation>
    <scope>NUCLEOTIDE SEQUENCE</scope>
    <source>
        <strain evidence="2">NBRC 16421</strain>
    </source>
</reference>
<dbReference type="InterPro" id="IPR004161">
    <property type="entry name" value="EFTu-like_2"/>
</dbReference>
<dbReference type="Proteomes" id="UP000612585">
    <property type="component" value="Unassembled WGS sequence"/>
</dbReference>
<protein>
    <recommendedName>
        <fullName evidence="1">Translation elongation factor EFTu-like domain-containing protein</fullName>
    </recommendedName>
</protein>
<evidence type="ECO:0000313" key="3">
    <source>
        <dbReference type="Proteomes" id="UP000612585"/>
    </source>
</evidence>
<dbReference type="PANTHER" id="PTHR43721:SF22">
    <property type="entry name" value="ELONGATION FACTOR TU, MITOCHONDRIAL"/>
    <property type="match status" value="1"/>
</dbReference>
<organism evidence="2 3">
    <name type="scientific">Virgisporangium aurantiacum</name>
    <dbReference type="NCBI Taxonomy" id="175570"/>
    <lineage>
        <taxon>Bacteria</taxon>
        <taxon>Bacillati</taxon>
        <taxon>Actinomycetota</taxon>
        <taxon>Actinomycetes</taxon>
        <taxon>Micromonosporales</taxon>
        <taxon>Micromonosporaceae</taxon>
        <taxon>Virgisporangium</taxon>
    </lineage>
</organism>
<dbReference type="InterPro" id="IPR050055">
    <property type="entry name" value="EF-Tu_GTPase"/>
</dbReference>
<dbReference type="Gene3D" id="2.40.30.10">
    <property type="entry name" value="Translation factors"/>
    <property type="match status" value="1"/>
</dbReference>
<accession>A0A8J3Z1A0</accession>
<evidence type="ECO:0000259" key="1">
    <source>
        <dbReference type="Pfam" id="PF03144"/>
    </source>
</evidence>
<proteinExistence type="predicted"/>
<evidence type="ECO:0000313" key="2">
    <source>
        <dbReference type="EMBL" id="GIJ54438.1"/>
    </source>
</evidence>
<feature type="domain" description="Translation elongation factor EFTu-like" evidence="1">
    <location>
        <begin position="45"/>
        <end position="114"/>
    </location>
</feature>
<dbReference type="InterPro" id="IPR009000">
    <property type="entry name" value="Transl_B-barrel_sf"/>
</dbReference>
<name>A0A8J3Z1A0_9ACTN</name>
<dbReference type="Pfam" id="PF03144">
    <property type="entry name" value="GTP_EFTU_D2"/>
    <property type="match status" value="1"/>
</dbReference>
<comment type="caution">
    <text evidence="2">The sequence shown here is derived from an EMBL/GenBank/DDBJ whole genome shotgun (WGS) entry which is preliminary data.</text>
</comment>